<feature type="chain" id="PRO_5041938257" description="SCP domain-containing protein" evidence="2">
    <location>
        <begin position="19"/>
        <end position="241"/>
    </location>
</feature>
<evidence type="ECO:0000313" key="5">
    <source>
        <dbReference type="Proteomes" id="UP001295444"/>
    </source>
</evidence>
<dbReference type="EMBL" id="OW240913">
    <property type="protein sequence ID" value="CAH2245830.1"/>
    <property type="molecule type" value="Genomic_DNA"/>
</dbReference>
<evidence type="ECO:0000313" key="4">
    <source>
        <dbReference type="EMBL" id="CAH2245830.1"/>
    </source>
</evidence>
<dbReference type="Proteomes" id="UP001295444">
    <property type="component" value="Chromosome 02"/>
</dbReference>
<reference evidence="4" key="1">
    <citation type="submission" date="2022-03" db="EMBL/GenBank/DDBJ databases">
        <authorList>
            <person name="Alioto T."/>
            <person name="Alioto T."/>
            <person name="Gomez Garrido J."/>
        </authorList>
    </citation>
    <scope>NUCLEOTIDE SEQUENCE</scope>
</reference>
<accession>A0AAD1R9G3</accession>
<evidence type="ECO:0000259" key="3">
    <source>
        <dbReference type="SMART" id="SM00198"/>
    </source>
</evidence>
<sequence length="241" mass="26595">MLLIAFLCLSTLLHLSVANDEAILPNWPYKRINMRSRSALPTESTGRPVTIPKENIDKMANVPFSALSTSNSDVRKLIIDTHNYLRTLVKPSASNMLKMVWNDAAAQTAARYASQCIAGHSAPNLRTIPNFNCGENIFLSTFKASWDDVLKSFYSEVVDFIYGYGPRLPNIQTGHYTQLTWATSFQVGCAVAQCSNAKYTYNYVCHYCPPGNFNSSIGFPYKAGQACGDCPSSCENGLCSK</sequence>
<dbReference type="Gene3D" id="3.40.33.10">
    <property type="entry name" value="CAP"/>
    <property type="match status" value="1"/>
</dbReference>
<dbReference type="InterPro" id="IPR014044">
    <property type="entry name" value="CAP_dom"/>
</dbReference>
<gene>
    <name evidence="4" type="ORF">PECUL_23A040519</name>
</gene>
<dbReference type="SMART" id="SM00198">
    <property type="entry name" value="SCP"/>
    <property type="match status" value="1"/>
</dbReference>
<comment type="similarity">
    <text evidence="1">Belongs to the CRISP family.</text>
</comment>
<protein>
    <recommendedName>
        <fullName evidence="3">SCP domain-containing protein</fullName>
    </recommendedName>
</protein>
<dbReference type="InterPro" id="IPR001283">
    <property type="entry name" value="CRISP-related"/>
</dbReference>
<dbReference type="InterPro" id="IPR035940">
    <property type="entry name" value="CAP_sf"/>
</dbReference>
<feature type="signal peptide" evidence="2">
    <location>
        <begin position="1"/>
        <end position="18"/>
    </location>
</feature>
<proteinExistence type="inferred from homology"/>
<dbReference type="SUPFAM" id="SSF55797">
    <property type="entry name" value="PR-1-like"/>
    <property type="match status" value="1"/>
</dbReference>
<dbReference type="AlphaFoldDB" id="A0AAD1R9G3"/>
<dbReference type="Pfam" id="PF00188">
    <property type="entry name" value="CAP"/>
    <property type="match status" value="1"/>
</dbReference>
<keyword evidence="2" id="KW-0732">Signal</keyword>
<name>A0AAD1R9G3_PELCU</name>
<evidence type="ECO:0000256" key="2">
    <source>
        <dbReference type="SAM" id="SignalP"/>
    </source>
</evidence>
<keyword evidence="5" id="KW-1185">Reference proteome</keyword>
<evidence type="ECO:0000256" key="1">
    <source>
        <dbReference type="ARBA" id="ARBA00009923"/>
    </source>
</evidence>
<dbReference type="PRINTS" id="PR00837">
    <property type="entry name" value="V5TPXLIKE"/>
</dbReference>
<organism evidence="4 5">
    <name type="scientific">Pelobates cultripes</name>
    <name type="common">Western spadefoot toad</name>
    <dbReference type="NCBI Taxonomy" id="61616"/>
    <lineage>
        <taxon>Eukaryota</taxon>
        <taxon>Metazoa</taxon>
        <taxon>Chordata</taxon>
        <taxon>Craniata</taxon>
        <taxon>Vertebrata</taxon>
        <taxon>Euteleostomi</taxon>
        <taxon>Amphibia</taxon>
        <taxon>Batrachia</taxon>
        <taxon>Anura</taxon>
        <taxon>Pelobatoidea</taxon>
        <taxon>Pelobatidae</taxon>
        <taxon>Pelobates</taxon>
    </lineage>
</organism>
<feature type="domain" description="SCP" evidence="3">
    <location>
        <begin position="73"/>
        <end position="215"/>
    </location>
</feature>
<dbReference type="FunFam" id="3.40.33.10:FF:000005">
    <property type="entry name" value="Cysteine-rich secretory protein 2"/>
    <property type="match status" value="1"/>
</dbReference>
<dbReference type="PANTHER" id="PTHR10334">
    <property type="entry name" value="CYSTEINE-RICH SECRETORY PROTEIN-RELATED"/>
    <property type="match status" value="1"/>
</dbReference>